<organism evidence="2 3">
    <name type="scientific">Cytobacillus dafuensis</name>
    <name type="common">Bacillus dafuensis</name>
    <dbReference type="NCBI Taxonomy" id="1742359"/>
    <lineage>
        <taxon>Bacteria</taxon>
        <taxon>Bacillati</taxon>
        <taxon>Bacillota</taxon>
        <taxon>Bacilli</taxon>
        <taxon>Bacillales</taxon>
        <taxon>Bacillaceae</taxon>
        <taxon>Cytobacillus</taxon>
    </lineage>
</organism>
<dbReference type="OrthoDB" id="235784at2"/>
<protein>
    <submittedName>
        <fullName evidence="2">MBL fold metallo-hydrolase</fullName>
    </submittedName>
</protein>
<dbReference type="PANTHER" id="PTHR23131">
    <property type="entry name" value="ENDORIBONUCLEASE LACTB2"/>
    <property type="match status" value="1"/>
</dbReference>
<dbReference type="PANTHER" id="PTHR23131:SF0">
    <property type="entry name" value="ENDORIBONUCLEASE LACTB2"/>
    <property type="match status" value="1"/>
</dbReference>
<gene>
    <name evidence="2" type="ORF">FSZ17_20305</name>
</gene>
<keyword evidence="2" id="KW-0378">Hydrolase</keyword>
<evidence type="ECO:0000313" key="3">
    <source>
        <dbReference type="Proteomes" id="UP000321555"/>
    </source>
</evidence>
<name>A0A5B8Z970_CYTDA</name>
<accession>A0A5B8Z970</accession>
<dbReference type="RefSeq" id="WP_057773766.1">
    <property type="nucleotide sequence ID" value="NZ_CP042593.1"/>
</dbReference>
<dbReference type="Proteomes" id="UP000321555">
    <property type="component" value="Chromosome"/>
</dbReference>
<dbReference type="EMBL" id="CP042593">
    <property type="protein sequence ID" value="QED49417.1"/>
    <property type="molecule type" value="Genomic_DNA"/>
</dbReference>
<evidence type="ECO:0000259" key="1">
    <source>
        <dbReference type="SMART" id="SM00849"/>
    </source>
</evidence>
<dbReference type="AlphaFoldDB" id="A0A5B8Z970"/>
<keyword evidence="3" id="KW-1185">Reference proteome</keyword>
<dbReference type="Gene3D" id="3.60.15.10">
    <property type="entry name" value="Ribonuclease Z/Hydroxyacylglutathione hydrolase-like"/>
    <property type="match status" value="1"/>
</dbReference>
<dbReference type="InterPro" id="IPR036866">
    <property type="entry name" value="RibonucZ/Hydroxyglut_hydro"/>
</dbReference>
<dbReference type="STRING" id="1742359.GCA_001439625_03592"/>
<dbReference type="SMART" id="SM00849">
    <property type="entry name" value="Lactamase_B"/>
    <property type="match status" value="1"/>
</dbReference>
<dbReference type="GO" id="GO:0044550">
    <property type="term" value="P:secondary metabolite biosynthetic process"/>
    <property type="evidence" value="ECO:0007669"/>
    <property type="project" value="TreeGrafter"/>
</dbReference>
<evidence type="ECO:0000313" key="2">
    <source>
        <dbReference type="EMBL" id="QED49417.1"/>
    </source>
</evidence>
<sequence length="267" mass="30948">MLFQKKLERGNVGDIHYANGSIQFQSVKLNVYSYATDGIVIDAGSKSLAKQFQAFFDEQQIDALYCTHIHEDHTGCAAWLQNQRNVPVYIHKKSITEAQKKGKYPLYRQLFWGKRPPFRPLPVPETFHSRTYNWKSIFTPGHSADHIAYLNMSTGQLFSGDLFVQVKTKVIMDSESIPQIIESIEHILSYDFKEVFCNHAGYIKNGKEKLQEKLDYLYHVTDEVKKLFQQGMSVQEIQEHFFPRKYQITTFSLGQWDSKHIVTSILG</sequence>
<feature type="domain" description="Metallo-beta-lactamase" evidence="1">
    <location>
        <begin position="30"/>
        <end position="199"/>
    </location>
</feature>
<dbReference type="InterPro" id="IPR050662">
    <property type="entry name" value="Sec-metab_biosynth-thioest"/>
</dbReference>
<proteinExistence type="predicted"/>
<dbReference type="SUPFAM" id="SSF56281">
    <property type="entry name" value="Metallo-hydrolase/oxidoreductase"/>
    <property type="match status" value="1"/>
</dbReference>
<dbReference type="GO" id="GO:0016787">
    <property type="term" value="F:hydrolase activity"/>
    <property type="evidence" value="ECO:0007669"/>
    <property type="project" value="UniProtKB-KW"/>
</dbReference>
<dbReference type="InterPro" id="IPR001279">
    <property type="entry name" value="Metallo-B-lactamas"/>
</dbReference>
<dbReference type="KEGG" id="bda:FSZ17_20305"/>
<dbReference type="Pfam" id="PF00753">
    <property type="entry name" value="Lactamase_B"/>
    <property type="match status" value="1"/>
</dbReference>
<reference evidence="3" key="1">
    <citation type="submission" date="2019-08" db="EMBL/GenBank/DDBJ databases">
        <authorList>
            <person name="Zheng X."/>
        </authorList>
    </citation>
    <scope>NUCLEOTIDE SEQUENCE [LARGE SCALE GENOMIC DNA]</scope>
    <source>
        <strain evidence="3">FJAT-25496</strain>
    </source>
</reference>